<evidence type="ECO:0000313" key="2">
    <source>
        <dbReference type="Proteomes" id="UP000276215"/>
    </source>
</evidence>
<keyword evidence="2" id="KW-1185">Reference proteome</keyword>
<name>A0A3N4JPP5_9PEZI</name>
<sequence length="192" mass="21178">MGNSDVLRRVALIQDNTVYILPSLAFICNLSPPSRNTLSTCLLYSWSSILKSPVMPIGKRKLPYIDTHLFYSSKEEEVSDFELKLSKASKTGKKPGHSLGLSVSNVVKKPGSDCNLPPSPPFFDFLILPSKKQSGVAFRLRLEETIATCEEVSREIGEMSAKLVEIEVGLQTQLGVLKECADSLDVFRKVVS</sequence>
<accession>A0A3N4JPP5</accession>
<evidence type="ECO:0000313" key="1">
    <source>
        <dbReference type="EMBL" id="RPB00223.1"/>
    </source>
</evidence>
<dbReference type="EMBL" id="ML120382">
    <property type="protein sequence ID" value="RPB00223.1"/>
    <property type="molecule type" value="Genomic_DNA"/>
</dbReference>
<gene>
    <name evidence="1" type="ORF">L873DRAFT_1843163</name>
</gene>
<reference evidence="1 2" key="1">
    <citation type="journal article" date="2018" name="Nat. Ecol. Evol.">
        <title>Pezizomycetes genomes reveal the molecular basis of ectomycorrhizal truffle lifestyle.</title>
        <authorList>
            <person name="Murat C."/>
            <person name="Payen T."/>
            <person name="Noel B."/>
            <person name="Kuo A."/>
            <person name="Morin E."/>
            <person name="Chen J."/>
            <person name="Kohler A."/>
            <person name="Krizsan K."/>
            <person name="Balestrini R."/>
            <person name="Da Silva C."/>
            <person name="Montanini B."/>
            <person name="Hainaut M."/>
            <person name="Levati E."/>
            <person name="Barry K.W."/>
            <person name="Belfiori B."/>
            <person name="Cichocki N."/>
            <person name="Clum A."/>
            <person name="Dockter R.B."/>
            <person name="Fauchery L."/>
            <person name="Guy J."/>
            <person name="Iotti M."/>
            <person name="Le Tacon F."/>
            <person name="Lindquist E.A."/>
            <person name="Lipzen A."/>
            <person name="Malagnac F."/>
            <person name="Mello A."/>
            <person name="Molinier V."/>
            <person name="Miyauchi S."/>
            <person name="Poulain J."/>
            <person name="Riccioni C."/>
            <person name="Rubini A."/>
            <person name="Sitrit Y."/>
            <person name="Splivallo R."/>
            <person name="Traeger S."/>
            <person name="Wang M."/>
            <person name="Zifcakova L."/>
            <person name="Wipf D."/>
            <person name="Zambonelli A."/>
            <person name="Paolocci F."/>
            <person name="Nowrousian M."/>
            <person name="Ottonello S."/>
            <person name="Baldrian P."/>
            <person name="Spatafora J.W."/>
            <person name="Henrissat B."/>
            <person name="Nagy L.G."/>
            <person name="Aury J.M."/>
            <person name="Wincker P."/>
            <person name="Grigoriev I.V."/>
            <person name="Bonfante P."/>
            <person name="Martin F.M."/>
        </authorList>
    </citation>
    <scope>NUCLEOTIDE SEQUENCE [LARGE SCALE GENOMIC DNA]</scope>
    <source>
        <strain evidence="1 2">120613-1</strain>
    </source>
</reference>
<organism evidence="1 2">
    <name type="scientific">Choiromyces venosus 120613-1</name>
    <dbReference type="NCBI Taxonomy" id="1336337"/>
    <lineage>
        <taxon>Eukaryota</taxon>
        <taxon>Fungi</taxon>
        <taxon>Dikarya</taxon>
        <taxon>Ascomycota</taxon>
        <taxon>Pezizomycotina</taxon>
        <taxon>Pezizomycetes</taxon>
        <taxon>Pezizales</taxon>
        <taxon>Tuberaceae</taxon>
        <taxon>Choiromyces</taxon>
    </lineage>
</organism>
<dbReference type="Proteomes" id="UP000276215">
    <property type="component" value="Unassembled WGS sequence"/>
</dbReference>
<dbReference type="AlphaFoldDB" id="A0A3N4JPP5"/>
<protein>
    <submittedName>
        <fullName evidence="1">Uncharacterized protein</fullName>
    </submittedName>
</protein>
<proteinExistence type="predicted"/>